<reference evidence="8 9" key="1">
    <citation type="submission" date="2018-11" db="EMBL/GenBank/DDBJ databases">
        <title>Genome assembly of Steccherinum ochraceum LE-BIN_3174, the white-rot fungus of the Steccherinaceae family (The Residual Polyporoid clade, Polyporales, Basidiomycota).</title>
        <authorList>
            <person name="Fedorova T.V."/>
            <person name="Glazunova O.A."/>
            <person name="Landesman E.O."/>
            <person name="Moiseenko K.V."/>
            <person name="Psurtseva N.V."/>
            <person name="Savinova O.S."/>
            <person name="Shakhova N.V."/>
            <person name="Tyazhelova T.V."/>
            <person name="Vasina D.V."/>
        </authorList>
    </citation>
    <scope>NUCLEOTIDE SEQUENCE [LARGE SCALE GENOMIC DNA]</scope>
    <source>
        <strain evidence="8 9">LE-BIN_3174</strain>
    </source>
</reference>
<keyword evidence="9" id="KW-1185">Reference proteome</keyword>
<dbReference type="Pfam" id="PF26076">
    <property type="entry name" value="WHD_DDX60"/>
    <property type="match status" value="1"/>
</dbReference>
<dbReference type="GO" id="GO:0003676">
    <property type="term" value="F:nucleic acid binding"/>
    <property type="evidence" value="ECO:0007669"/>
    <property type="project" value="InterPro"/>
</dbReference>
<keyword evidence="1" id="KW-0547">Nucleotide-binding</keyword>
<evidence type="ECO:0000313" key="8">
    <source>
        <dbReference type="EMBL" id="TCD64633.1"/>
    </source>
</evidence>
<dbReference type="GO" id="GO:0016787">
    <property type="term" value="F:hydrolase activity"/>
    <property type="evidence" value="ECO:0007669"/>
    <property type="project" value="UniProtKB-KW"/>
</dbReference>
<evidence type="ECO:0000256" key="4">
    <source>
        <dbReference type="ARBA" id="ARBA00022840"/>
    </source>
</evidence>
<dbReference type="FunFam" id="3.40.50.300:FF:001039">
    <property type="entry name" value="ATP-dependent RNA helicase DDX60"/>
    <property type="match status" value="1"/>
</dbReference>
<evidence type="ECO:0000256" key="2">
    <source>
        <dbReference type="ARBA" id="ARBA00022801"/>
    </source>
</evidence>
<keyword evidence="2" id="KW-0378">Hydrolase</keyword>
<dbReference type="GO" id="GO:0005524">
    <property type="term" value="F:ATP binding"/>
    <property type="evidence" value="ECO:0007669"/>
    <property type="project" value="UniProtKB-KW"/>
</dbReference>
<evidence type="ECO:0000259" key="7">
    <source>
        <dbReference type="PROSITE" id="PS51194"/>
    </source>
</evidence>
<evidence type="ECO:0000259" key="6">
    <source>
        <dbReference type="PROSITE" id="PS51192"/>
    </source>
</evidence>
<comment type="caution">
    <text evidence="8">The sequence shown here is derived from an EMBL/GenBank/DDBJ whole genome shotgun (WGS) entry which is preliminary data.</text>
</comment>
<dbReference type="SUPFAM" id="SSF52540">
    <property type="entry name" value="P-loop containing nucleoside triphosphate hydrolases"/>
    <property type="match status" value="1"/>
</dbReference>
<evidence type="ECO:0000256" key="5">
    <source>
        <dbReference type="SAM" id="MobiDB-lite"/>
    </source>
</evidence>
<protein>
    <recommendedName>
        <fullName evidence="10">P-loop containing nucleoside triphosphate hydrolase protein</fullName>
    </recommendedName>
</protein>
<dbReference type="InterPro" id="IPR014001">
    <property type="entry name" value="Helicase_ATP-bd"/>
</dbReference>
<evidence type="ECO:0000256" key="3">
    <source>
        <dbReference type="ARBA" id="ARBA00022806"/>
    </source>
</evidence>
<keyword evidence="4" id="KW-0067">ATP-binding</keyword>
<dbReference type="Gene3D" id="3.40.50.300">
    <property type="entry name" value="P-loop containing nucleotide triphosphate hydrolases"/>
    <property type="match status" value="2"/>
</dbReference>
<dbReference type="InterPro" id="IPR001650">
    <property type="entry name" value="Helicase_C-like"/>
</dbReference>
<gene>
    <name evidence="8" type="ORF">EIP91_003835</name>
</gene>
<sequence>MDLDGFTLKGLQKQKRKTFADTSDVLDYLNEEWYSLMSRRGRMMDLIGDYAGSELFLLDGNSLIQEVLEDSLLAIGRESEPSFQILHAMHSLEQLLENFQRRDAVFEIAFWEGTQDPKWHEYLEFKKPMFVMVNDGSTLHGAEHPFAAEATLLQRFFMLELVCQGVALSLLHGVVFQDSKITTMVMEQRRELETFTALQKKLHGARHSAFELLQSAEIELTRHSVSLSTFRPCDRSEEMLAAVSRFVGGLHIGELSDVAHWPALLFAFVIHLLTLPSLSVEERARPLQRLDSMLECVLTDVFLPRVFLALYQTLSQGSFIDIDGRVFVDVLACILRNPDLTLSEMFGEDIATQAEQIWDERDLPQVDFPALVSQLELLDGSSPTSSNSSLPPFKVLAFSNRVFDDILEPLDIDVADSDVVPQSPHFGFNERFIDAAHWHNHRRAMLPKHLGGEVVKPANAWAQKNQLKRDQNFKKQLQWQAKTLTGAFGAILEPIVITQSQESAAAKNSSASKSHVGKKPKKEHISSAEKIRRANAEKKAADADKSNRAWWSQELTSLKKLTTPQKISRLEALQRNERRAGSGSWLGAMFRLYDVNLQLQLWMEDPDSEHPTKSAAVRDKYLVSIMSKIKTICELGGLWPSAIKLLKAVLGGLGFSSYGQSLLDMSPDQSDSDKKLGFDLVRLDDFMRITEDPVLWQLRVFGEHMDRSMDSQSDPRVSFKPDAWQRRVLDSLDANESVLVVAPTSAGKTFISYYAMEKILRGSDNDILVYIAPTKALVTQIAAEVYGRFTKNFSNSRSCWAIHTRDYRINDPTNCQILITVPEILATLLLSPALARVWTPRIKWIILDEIHTIGQQAGGAVWEQIILLAPCPIIGLSATIGQPEKFNTWLESVQVEHGFQHNFIHHRHRYSHLRKFTFVMQDTVDSSAFPGLHVPARSPGVTFVHPASLLTAGPGMLPSDFSLEARDCLSLYNAVYSLRDTLPIELSALKPTRFFQKTRLLRQQDVLAYEDELKNILIQLMQQSDPRDRASPIMRVVDKLRDNVSENKLVPRQDGFLGNVLYLLAELHCSRDLPALLFQFDRKACEVMAMYLLEALEASEKEWRESSPEWSGKISRWERWRAGEKDRQRQAEKAAKAKKKEGQEDVRSEQATSWEETFNPDDPSPQFSFVGRSTYTKADLEDALRDMSWVSIPQWALDALRRGIAVHHAGMNKAYRSLVESLYRLGFVRVIICTGTLALGINAPTKTSVFCGDSPFLTALMYRQCAGRAGRRGFDLLGKVVFFGLSMDRIQRLVLSRLPSLGGNFPMSSTMVLRLFNLLEGSGYSEFAEGAIRSMLQLPHVSFTSDIGRDQLLHHTRFSIDYLRRAGLLDANGHPIDLFGVAAHLYYTEPSNLALITLLRSGVIHRICNQPSMIDAQYEFMLVMCHLFGRRYLPSAYSDADNVKELIRKSASMVVLPPLPDDARDALLRHDGEILRVFTGYALTYASQAEDDAPGVHRLPITGKEYSKLSDDDTPQAIFRVFLRSSCVQVKARSPFVANSGHDDTFSSVPELTRTARRGLHLNDHAIPSLHRITSLPRDPIVPYHLNAYLLDYFIHGQKQAVINMNGIREGDLWALLEDFTLCLKAIRSSLEKLLLGAEGSDDEDEDTIDPAEAENIAMTSATSQSSSNPVVAGEEDPPRPRGVSDANWRVFLVVHQVTVEFEKKFKAMWA</sequence>
<dbReference type="STRING" id="92696.A0A4R0RD57"/>
<feature type="domain" description="Helicase C-terminal" evidence="7">
    <location>
        <begin position="1145"/>
        <end position="1319"/>
    </location>
</feature>
<feature type="domain" description="Helicase ATP-binding" evidence="6">
    <location>
        <begin position="729"/>
        <end position="898"/>
    </location>
</feature>
<feature type="compositionally biased region" description="Basic and acidic residues" evidence="5">
    <location>
        <begin position="1121"/>
        <end position="1148"/>
    </location>
</feature>
<evidence type="ECO:0000313" key="9">
    <source>
        <dbReference type="Proteomes" id="UP000292702"/>
    </source>
</evidence>
<dbReference type="InterPro" id="IPR059032">
    <property type="entry name" value="WHD_DDX60"/>
</dbReference>
<dbReference type="Pfam" id="PF00270">
    <property type="entry name" value="DEAD"/>
    <property type="match status" value="1"/>
</dbReference>
<feature type="region of interest" description="Disordered" evidence="5">
    <location>
        <begin position="1660"/>
        <end position="1683"/>
    </location>
</feature>
<dbReference type="GO" id="GO:0005737">
    <property type="term" value="C:cytoplasm"/>
    <property type="evidence" value="ECO:0007669"/>
    <property type="project" value="TreeGrafter"/>
</dbReference>
<feature type="compositionally biased region" description="Low complexity" evidence="5">
    <location>
        <begin position="504"/>
        <end position="514"/>
    </location>
</feature>
<dbReference type="Pfam" id="PF00271">
    <property type="entry name" value="Helicase_C"/>
    <property type="match status" value="1"/>
</dbReference>
<evidence type="ECO:0000256" key="1">
    <source>
        <dbReference type="ARBA" id="ARBA00022741"/>
    </source>
</evidence>
<feature type="region of interest" description="Disordered" evidence="5">
    <location>
        <begin position="1121"/>
        <end position="1166"/>
    </location>
</feature>
<dbReference type="InterPro" id="IPR011545">
    <property type="entry name" value="DEAD/DEAH_box_helicase_dom"/>
</dbReference>
<evidence type="ECO:0008006" key="10">
    <source>
        <dbReference type="Google" id="ProtNLM"/>
    </source>
</evidence>
<keyword evidence="3" id="KW-0347">Helicase</keyword>
<feature type="compositionally biased region" description="Polar residues" evidence="5">
    <location>
        <begin position="1660"/>
        <end position="1670"/>
    </location>
</feature>
<dbReference type="SMART" id="SM00490">
    <property type="entry name" value="HELICc"/>
    <property type="match status" value="1"/>
</dbReference>
<dbReference type="OrthoDB" id="2320933at2759"/>
<proteinExistence type="predicted"/>
<dbReference type="InterPro" id="IPR027417">
    <property type="entry name" value="P-loop_NTPase"/>
</dbReference>
<dbReference type="PROSITE" id="PS51194">
    <property type="entry name" value="HELICASE_CTER"/>
    <property type="match status" value="1"/>
</dbReference>
<dbReference type="InterPro" id="IPR052431">
    <property type="entry name" value="SKI2_subfamily_helicases"/>
</dbReference>
<name>A0A4R0RD57_9APHY</name>
<dbReference type="CDD" id="cd18025">
    <property type="entry name" value="DEXHc_DDX60"/>
    <property type="match status" value="1"/>
</dbReference>
<organism evidence="8 9">
    <name type="scientific">Steccherinum ochraceum</name>
    <dbReference type="NCBI Taxonomy" id="92696"/>
    <lineage>
        <taxon>Eukaryota</taxon>
        <taxon>Fungi</taxon>
        <taxon>Dikarya</taxon>
        <taxon>Basidiomycota</taxon>
        <taxon>Agaricomycotina</taxon>
        <taxon>Agaricomycetes</taxon>
        <taxon>Polyporales</taxon>
        <taxon>Steccherinaceae</taxon>
        <taxon>Steccherinum</taxon>
    </lineage>
</organism>
<feature type="region of interest" description="Disordered" evidence="5">
    <location>
        <begin position="504"/>
        <end position="528"/>
    </location>
</feature>
<dbReference type="PANTHER" id="PTHR44533:SF4">
    <property type="entry name" value="DEAD_H RNA HELICASE, PUTATIVE-RELATED"/>
    <property type="match status" value="1"/>
</dbReference>
<dbReference type="Proteomes" id="UP000292702">
    <property type="component" value="Unassembled WGS sequence"/>
</dbReference>
<dbReference type="EMBL" id="RWJN01000224">
    <property type="protein sequence ID" value="TCD64633.1"/>
    <property type="molecule type" value="Genomic_DNA"/>
</dbReference>
<accession>A0A4R0RD57</accession>
<dbReference type="PROSITE" id="PS51192">
    <property type="entry name" value="HELICASE_ATP_BIND_1"/>
    <property type="match status" value="1"/>
</dbReference>
<dbReference type="SMART" id="SM00487">
    <property type="entry name" value="DEXDc"/>
    <property type="match status" value="1"/>
</dbReference>
<dbReference type="PANTHER" id="PTHR44533">
    <property type="entry name" value="DEAD/H RNA HELICASE, PUTATIVE-RELATED"/>
    <property type="match status" value="1"/>
</dbReference>
<dbReference type="GO" id="GO:0004386">
    <property type="term" value="F:helicase activity"/>
    <property type="evidence" value="ECO:0007669"/>
    <property type="project" value="UniProtKB-KW"/>
</dbReference>